<dbReference type="Proteomes" id="UP000485621">
    <property type="component" value="Unassembled WGS sequence"/>
</dbReference>
<name>A0A1V5ZQA8_9BACT</name>
<gene>
    <name evidence="1" type="ORF">BWY04_00256</name>
</gene>
<reference evidence="1" key="1">
    <citation type="submission" date="2017-02" db="EMBL/GenBank/DDBJ databases">
        <title>Delving into the versatile metabolic prowess of the omnipresent phylum Bacteroidetes.</title>
        <authorList>
            <person name="Nobu M.K."/>
            <person name="Mei R."/>
            <person name="Narihiro T."/>
            <person name="Kuroda K."/>
            <person name="Liu W.-T."/>
        </authorList>
    </citation>
    <scope>NUCLEOTIDE SEQUENCE</scope>
    <source>
        <strain evidence="1">ADurb.Bin160</strain>
    </source>
</reference>
<dbReference type="EMBL" id="MWDB01000003">
    <property type="protein sequence ID" value="OQB42377.1"/>
    <property type="molecule type" value="Genomic_DNA"/>
</dbReference>
<organism evidence="1">
    <name type="scientific">candidate division CPR1 bacterium ADurb.Bin160</name>
    <dbReference type="NCBI Taxonomy" id="1852826"/>
    <lineage>
        <taxon>Bacteria</taxon>
        <taxon>candidate division CPR1</taxon>
    </lineage>
</organism>
<sequence>MALAHSRADHMETLSHLSLFQTFPILLAVVRYLPSVLSAKATHITISLSIFVHFTASSQNANSL</sequence>
<protein>
    <submittedName>
        <fullName evidence="1">Uncharacterized protein</fullName>
    </submittedName>
</protein>
<comment type="caution">
    <text evidence="1">The sequence shown here is derived from an EMBL/GenBank/DDBJ whole genome shotgun (WGS) entry which is preliminary data.</text>
</comment>
<evidence type="ECO:0000313" key="1">
    <source>
        <dbReference type="EMBL" id="OQB42377.1"/>
    </source>
</evidence>
<proteinExistence type="predicted"/>
<accession>A0A1V5ZQA8</accession>
<dbReference type="AlphaFoldDB" id="A0A1V5ZQA8"/>